<protein>
    <recommendedName>
        <fullName evidence="8">Cation/H+ exchanger transmembrane domain-containing protein</fullName>
    </recommendedName>
</protein>
<feature type="transmembrane region" description="Helical" evidence="7">
    <location>
        <begin position="160"/>
        <end position="183"/>
    </location>
</feature>
<dbReference type="OrthoDB" id="423807at2759"/>
<keyword evidence="4 7" id="KW-1133">Transmembrane helix</keyword>
<evidence type="ECO:0000256" key="7">
    <source>
        <dbReference type="SAM" id="Phobius"/>
    </source>
</evidence>
<dbReference type="InParanoid" id="A0A6L2P7I7"/>
<evidence type="ECO:0000256" key="6">
    <source>
        <dbReference type="SAM" id="MobiDB-lite"/>
    </source>
</evidence>
<feature type="transmembrane region" description="Helical" evidence="7">
    <location>
        <begin position="235"/>
        <end position="256"/>
    </location>
</feature>
<evidence type="ECO:0000313" key="9">
    <source>
        <dbReference type="EMBL" id="GFG28126.1"/>
    </source>
</evidence>
<dbReference type="GO" id="GO:0016020">
    <property type="term" value="C:membrane"/>
    <property type="evidence" value="ECO:0007669"/>
    <property type="project" value="UniProtKB-SubCell"/>
</dbReference>
<feature type="transmembrane region" description="Helical" evidence="7">
    <location>
        <begin position="319"/>
        <end position="339"/>
    </location>
</feature>
<evidence type="ECO:0000256" key="1">
    <source>
        <dbReference type="ARBA" id="ARBA00004141"/>
    </source>
</evidence>
<evidence type="ECO:0000256" key="3">
    <source>
        <dbReference type="ARBA" id="ARBA00022692"/>
    </source>
</evidence>
<comment type="similarity">
    <text evidence="2">Belongs to the monovalent cation:proton antiporter 1 (CPA1) transporter (TC 2.A.36) family.</text>
</comment>
<feature type="region of interest" description="Disordered" evidence="6">
    <location>
        <begin position="454"/>
        <end position="478"/>
    </location>
</feature>
<evidence type="ECO:0000259" key="8">
    <source>
        <dbReference type="Pfam" id="PF00999"/>
    </source>
</evidence>
<keyword evidence="3 7" id="KW-0812">Transmembrane</keyword>
<evidence type="ECO:0000256" key="5">
    <source>
        <dbReference type="ARBA" id="ARBA00023136"/>
    </source>
</evidence>
<dbReference type="AlphaFoldDB" id="A0A6L2P7I7"/>
<feature type="domain" description="Cation/H+ exchanger transmembrane" evidence="8">
    <location>
        <begin position="60"/>
        <end position="442"/>
    </location>
</feature>
<feature type="transmembrane region" description="Helical" evidence="7">
    <location>
        <begin position="288"/>
        <end position="307"/>
    </location>
</feature>
<dbReference type="Proteomes" id="UP000502823">
    <property type="component" value="Unassembled WGS sequence"/>
</dbReference>
<dbReference type="GO" id="GO:0015297">
    <property type="term" value="F:antiporter activity"/>
    <property type="evidence" value="ECO:0007669"/>
    <property type="project" value="InterPro"/>
</dbReference>
<accession>A0A6L2P7I7</accession>
<dbReference type="PANTHER" id="PTHR31102:SF1">
    <property type="entry name" value="CATION_H+ EXCHANGER DOMAIN-CONTAINING PROTEIN"/>
    <property type="match status" value="1"/>
</dbReference>
<proteinExistence type="inferred from homology"/>
<gene>
    <name evidence="9" type="ORF">Cfor_01498</name>
</gene>
<comment type="subcellular location">
    <subcellularLocation>
        <location evidence="1">Membrane</location>
        <topology evidence="1">Multi-pass membrane protein</topology>
    </subcellularLocation>
</comment>
<dbReference type="PANTHER" id="PTHR31102">
    <property type="match status" value="1"/>
</dbReference>
<keyword evidence="10" id="KW-1185">Reference proteome</keyword>
<feature type="non-terminal residue" evidence="9">
    <location>
        <position position="1"/>
    </location>
</feature>
<dbReference type="InterPro" id="IPR006153">
    <property type="entry name" value="Cation/H_exchanger_TM"/>
</dbReference>
<dbReference type="InterPro" id="IPR051843">
    <property type="entry name" value="CPA1_transporter"/>
</dbReference>
<dbReference type="EMBL" id="BLKM01003250">
    <property type="protein sequence ID" value="GFG28126.1"/>
    <property type="molecule type" value="Genomic_DNA"/>
</dbReference>
<reference evidence="10" key="1">
    <citation type="submission" date="2020-01" db="EMBL/GenBank/DDBJ databases">
        <title>Draft genome sequence of the Termite Coptotermes fromosanus.</title>
        <authorList>
            <person name="Itakura S."/>
            <person name="Yosikawa Y."/>
            <person name="Umezawa K."/>
        </authorList>
    </citation>
    <scope>NUCLEOTIDE SEQUENCE [LARGE SCALE GENOMIC DNA]</scope>
</reference>
<feature type="compositionally biased region" description="Polar residues" evidence="6">
    <location>
        <begin position="458"/>
        <end position="478"/>
    </location>
</feature>
<comment type="caution">
    <text evidence="9">The sequence shown here is derived from an EMBL/GenBank/DDBJ whole genome shotgun (WGS) entry which is preliminary data.</text>
</comment>
<dbReference type="Pfam" id="PF00999">
    <property type="entry name" value="Na_H_Exchanger"/>
    <property type="match status" value="1"/>
</dbReference>
<name>A0A6L2P7I7_COPFO</name>
<evidence type="ECO:0000313" key="10">
    <source>
        <dbReference type="Proteomes" id="UP000502823"/>
    </source>
</evidence>
<keyword evidence="5 7" id="KW-0472">Membrane</keyword>
<dbReference type="InterPro" id="IPR038770">
    <property type="entry name" value="Na+/solute_symporter_sf"/>
</dbReference>
<feature type="transmembrane region" description="Helical" evidence="7">
    <location>
        <begin position="195"/>
        <end position="223"/>
    </location>
</feature>
<dbReference type="Gene3D" id="1.20.1530.20">
    <property type="match status" value="1"/>
</dbReference>
<dbReference type="GO" id="GO:1902600">
    <property type="term" value="P:proton transmembrane transport"/>
    <property type="evidence" value="ECO:0007669"/>
    <property type="project" value="InterPro"/>
</dbReference>
<feature type="transmembrane region" description="Helical" evidence="7">
    <location>
        <begin position="20"/>
        <end position="42"/>
    </location>
</feature>
<feature type="transmembrane region" description="Helical" evidence="7">
    <location>
        <begin position="425"/>
        <end position="446"/>
    </location>
</feature>
<sequence>VYSSWGICRELSTGRGRLYATRFLALVFLALLLWGNTFVIAGPEAGPDGQLFKIGVLGIAAYLAGALVQSIGLPPLLGMLITGIVLKNTRSVEIKGPYLVLAADLRMMALVIILIRAGLGLDPTALKRLGGMVIRLAIFPSLAEASAVAVMSHFLLGLPWIWSILLGAVMAAVSPAVVIPCLFSLQDRGYGKSKGIPTLVIAAATFDDVIAISAFSVVLSIIFSTGDLVRSIIQGPLGLIFGFFFGIIWGLLIRYVPDRHDRFLVILRTLLLGGGGLLLLFGSEAVGFAGAGPLGCVIAAFVANRGWRIRGWTDETNPVSENYAVMWTVFQPLLFGLIGNEIDFNLLDLRIVGLGIGCLAVSLSARILISAIVAFGGELTFKEKLFVSWAWFPKATVQAAIAPVALDMAREIKSAECEAYANSVLIVAVLAILITAPVGATFITVLGPRLLDKEPTGTPESNTAPGSQGNENGGSSVY</sequence>
<feature type="transmembrane region" description="Helical" evidence="7">
    <location>
        <begin position="98"/>
        <end position="121"/>
    </location>
</feature>
<feature type="transmembrane region" description="Helical" evidence="7">
    <location>
        <begin position="54"/>
        <end position="86"/>
    </location>
</feature>
<feature type="transmembrane region" description="Helical" evidence="7">
    <location>
        <begin position="351"/>
        <end position="374"/>
    </location>
</feature>
<feature type="transmembrane region" description="Helical" evidence="7">
    <location>
        <begin position="263"/>
        <end position="282"/>
    </location>
</feature>
<evidence type="ECO:0000256" key="2">
    <source>
        <dbReference type="ARBA" id="ARBA00007367"/>
    </source>
</evidence>
<evidence type="ECO:0000256" key="4">
    <source>
        <dbReference type="ARBA" id="ARBA00022989"/>
    </source>
</evidence>
<organism evidence="9 10">
    <name type="scientific">Coptotermes formosanus</name>
    <name type="common">Formosan subterranean termite</name>
    <dbReference type="NCBI Taxonomy" id="36987"/>
    <lineage>
        <taxon>Eukaryota</taxon>
        <taxon>Metazoa</taxon>
        <taxon>Ecdysozoa</taxon>
        <taxon>Arthropoda</taxon>
        <taxon>Hexapoda</taxon>
        <taxon>Insecta</taxon>
        <taxon>Pterygota</taxon>
        <taxon>Neoptera</taxon>
        <taxon>Polyneoptera</taxon>
        <taxon>Dictyoptera</taxon>
        <taxon>Blattodea</taxon>
        <taxon>Blattoidea</taxon>
        <taxon>Termitoidae</taxon>
        <taxon>Rhinotermitidae</taxon>
        <taxon>Coptotermes</taxon>
    </lineage>
</organism>